<evidence type="ECO:0000313" key="1">
    <source>
        <dbReference type="EMBL" id="OUT07865.1"/>
    </source>
</evidence>
<dbReference type="EMBL" id="NDYN01000005">
    <property type="protein sequence ID" value="OUT07865.1"/>
    <property type="molecule type" value="Genomic_DNA"/>
</dbReference>
<dbReference type="AlphaFoldDB" id="A0A1Y5MQ71"/>
<evidence type="ECO:0000313" key="2">
    <source>
        <dbReference type="Proteomes" id="UP000196317"/>
    </source>
</evidence>
<proteinExistence type="predicted"/>
<gene>
    <name evidence="1" type="ORF">B9N65_06580</name>
</gene>
<comment type="caution">
    <text evidence="1">The sequence shown here is derived from an EMBL/GenBank/DDBJ whole genome shotgun (WGS) entry which is preliminary data.</text>
</comment>
<protein>
    <submittedName>
        <fullName evidence="1">Uncharacterized protein</fullName>
    </submittedName>
</protein>
<dbReference type="Proteomes" id="UP000196317">
    <property type="component" value="Unassembled WGS sequence"/>
</dbReference>
<reference evidence="1 2" key="1">
    <citation type="submission" date="2017-04" db="EMBL/GenBank/DDBJ databases">
        <title>Complete genome of Campylobacter concisus ATCC 33237T and draft genomes for an additional eight well characterized C. concisus strains.</title>
        <authorList>
            <person name="Cornelius A.J."/>
            <person name="Miller W.G."/>
            <person name="Lastovica A.J."/>
            <person name="On S.L."/>
            <person name="French N.P."/>
            <person name="Vandenberg O."/>
            <person name="Biggs P.J."/>
        </authorList>
    </citation>
    <scope>NUCLEOTIDE SEQUENCE [LARGE SCALE GENOMIC DNA]</scope>
    <source>
        <strain evidence="1 2">CCUG 19995</strain>
    </source>
</reference>
<organism evidence="1 2">
    <name type="scientific">Campylobacter concisus</name>
    <dbReference type="NCBI Taxonomy" id="199"/>
    <lineage>
        <taxon>Bacteria</taxon>
        <taxon>Pseudomonadati</taxon>
        <taxon>Campylobacterota</taxon>
        <taxon>Epsilonproteobacteria</taxon>
        <taxon>Campylobacterales</taxon>
        <taxon>Campylobacteraceae</taxon>
        <taxon>Campylobacter</taxon>
    </lineage>
</organism>
<dbReference type="RefSeq" id="WP_087583281.1">
    <property type="nucleotide sequence ID" value="NZ_NDYN01000005.1"/>
</dbReference>
<name>A0A1Y5MQ71_9BACT</name>
<accession>A0A1Y5MQ71</accession>
<sequence>MSSAPKMKLLTQKTKIGDFKFKIAIHQLIKPFIFKFLAFLTEQSLSCKDETIEFMFFSLLMHKI</sequence>